<evidence type="ECO:0000256" key="3">
    <source>
        <dbReference type="SAM" id="Phobius"/>
    </source>
</evidence>
<reference evidence="4 5" key="1">
    <citation type="submission" date="2019-12" db="EMBL/GenBank/DDBJ databases">
        <title>Draft genome sequences Bradyrhizobium cajani AMBPC1010, Bradyrhizobium pachyrhizi AMBPC1040 and Bradyrhizobium yuanmingense ALSPC3051, three plant growth promoting strains isolated from nodules of Cajanus cajan L. in Dominican Republic.</title>
        <authorList>
            <person name="Flores-Felix J.D."/>
            <person name="Araujo J."/>
            <person name="Diaz-Alcantara C."/>
            <person name="Gonzalez-Andres F."/>
            <person name="Velazquez E."/>
        </authorList>
    </citation>
    <scope>NUCLEOTIDE SEQUENCE [LARGE SCALE GENOMIC DNA]</scope>
    <source>
        <strain evidence="4 5">1010</strain>
    </source>
</reference>
<proteinExistence type="predicted"/>
<feature type="region of interest" description="Disordered" evidence="2">
    <location>
        <begin position="121"/>
        <end position="172"/>
    </location>
</feature>
<feature type="region of interest" description="Disordered" evidence="2">
    <location>
        <begin position="483"/>
        <end position="536"/>
    </location>
</feature>
<dbReference type="OrthoDB" id="8003401at2"/>
<keyword evidence="1" id="KW-0175">Coiled coil</keyword>
<dbReference type="RefSeq" id="WP_157327240.1">
    <property type="nucleotide sequence ID" value="NZ_JANADL010000009.1"/>
</dbReference>
<name>A0A844T7B3_9BRAD</name>
<evidence type="ECO:0000256" key="2">
    <source>
        <dbReference type="SAM" id="MobiDB-lite"/>
    </source>
</evidence>
<keyword evidence="5" id="KW-1185">Reference proteome</keyword>
<evidence type="ECO:0000313" key="4">
    <source>
        <dbReference type="EMBL" id="MVT71934.1"/>
    </source>
</evidence>
<organism evidence="4 5">
    <name type="scientific">Bradyrhizobium cajani</name>
    <dbReference type="NCBI Taxonomy" id="1928661"/>
    <lineage>
        <taxon>Bacteria</taxon>
        <taxon>Pseudomonadati</taxon>
        <taxon>Pseudomonadota</taxon>
        <taxon>Alphaproteobacteria</taxon>
        <taxon>Hyphomicrobiales</taxon>
        <taxon>Nitrobacteraceae</taxon>
        <taxon>Bradyrhizobium</taxon>
    </lineage>
</organism>
<feature type="region of interest" description="Disordered" evidence="2">
    <location>
        <begin position="415"/>
        <end position="459"/>
    </location>
</feature>
<dbReference type="AlphaFoldDB" id="A0A844T7B3"/>
<gene>
    <name evidence="4" type="ORF">GPL20_02200</name>
</gene>
<dbReference type="Proteomes" id="UP000449969">
    <property type="component" value="Unassembled WGS sequence"/>
</dbReference>
<sequence>MQAIFPAKHWAVAMGVHGFDLSKAKAVALASARRPQHPQFSSRGRGSLDIARRPRACAIAGGFIVVLVTCLFPLLIGAADAKSPDQDDGGGARFIAMARLDRGNSIAGREQTSGRLILAQRADKAQPAEAQSVHRPAAPAPQGAVPTREQQRAPADSPALETTASSPAGSRAVQAAFEAERVSLRLLLDQERDRREKLARELAAVRAELDATRQIQTHTGRAIEIGIQQTQALEHEREKTSNLSRELSFLRAELEVARVAASKAMQASEAELKQERPLDRRNGAKRFALQLASLGSELDAARSEAAEAKKSAAAQAVQTETLERELKQEQDKAETLINELGPLRIAVSETAKLNAADTGQKQALTRELEKQRDRAESAVRQLDSVQAQLRAAQTASSELAAHRAADAEHKRALEREIEQQRSRADALARETAAAAAKAQARLEREQADSGEARPPAPESARYQLSAWNAFAVVEAPWYDGGGRATSQGVVQPTASPPTKPPASGVTPPDAQLTTGAALSGPDAKVERPAASAPPRPLANEERLLARASALLRQADINGARGLLEYILDHGSAQAAFMLAETYDPHVLRSWDARGVAGDRAKARELYERARAGGIHNADGRIRGLR</sequence>
<feature type="transmembrane region" description="Helical" evidence="3">
    <location>
        <begin position="56"/>
        <end position="76"/>
    </location>
</feature>
<feature type="compositionally biased region" description="Low complexity" evidence="2">
    <location>
        <begin position="429"/>
        <end position="439"/>
    </location>
</feature>
<evidence type="ECO:0000256" key="1">
    <source>
        <dbReference type="SAM" id="Coils"/>
    </source>
</evidence>
<dbReference type="EMBL" id="WQNE01000001">
    <property type="protein sequence ID" value="MVT71934.1"/>
    <property type="molecule type" value="Genomic_DNA"/>
</dbReference>
<keyword evidence="3" id="KW-0472">Membrane</keyword>
<evidence type="ECO:0008006" key="6">
    <source>
        <dbReference type="Google" id="ProtNLM"/>
    </source>
</evidence>
<feature type="coiled-coil region" evidence="1">
    <location>
        <begin position="181"/>
        <end position="253"/>
    </location>
</feature>
<comment type="caution">
    <text evidence="4">The sequence shown here is derived from an EMBL/GenBank/DDBJ whole genome shotgun (WGS) entry which is preliminary data.</text>
</comment>
<keyword evidence="3" id="KW-0812">Transmembrane</keyword>
<keyword evidence="3" id="KW-1133">Transmembrane helix</keyword>
<protein>
    <recommendedName>
        <fullName evidence="6">Sel1 repeat family protein</fullName>
    </recommendedName>
</protein>
<accession>A0A844T7B3</accession>
<feature type="compositionally biased region" description="Basic and acidic residues" evidence="2">
    <location>
        <begin position="415"/>
        <end position="428"/>
    </location>
</feature>
<evidence type="ECO:0000313" key="5">
    <source>
        <dbReference type="Proteomes" id="UP000449969"/>
    </source>
</evidence>
<feature type="compositionally biased region" description="Basic and acidic residues" evidence="2">
    <location>
        <begin position="440"/>
        <end position="451"/>
    </location>
</feature>